<dbReference type="HAMAP" id="MF_01368">
    <property type="entry name" value="Ribosomal_bL17"/>
    <property type="match status" value="1"/>
</dbReference>
<comment type="similarity">
    <text evidence="1 4 5">Belongs to the bacterial ribosomal protein bL17 family.</text>
</comment>
<organism evidence="6 7">
    <name type="scientific">Candidatus Sediminicultor quintus</name>
    <dbReference type="NCBI Taxonomy" id="1797291"/>
    <lineage>
        <taxon>Bacteria</taxon>
        <taxon>Pseudomonadati</taxon>
        <taxon>Atribacterota</taxon>
        <taxon>Candidatus Phoenicimicrobiia</taxon>
        <taxon>Candidatus Pheonicimicrobiales</taxon>
        <taxon>Candidatus Phoenicimicrobiaceae</taxon>
        <taxon>Candidatus Sediminicultor</taxon>
    </lineage>
</organism>
<dbReference type="SUPFAM" id="SSF64263">
    <property type="entry name" value="Prokaryotic ribosomal protein L17"/>
    <property type="match status" value="1"/>
</dbReference>
<evidence type="ECO:0000256" key="3">
    <source>
        <dbReference type="ARBA" id="ARBA00023274"/>
    </source>
</evidence>
<evidence type="ECO:0000256" key="2">
    <source>
        <dbReference type="ARBA" id="ARBA00022980"/>
    </source>
</evidence>
<evidence type="ECO:0000256" key="5">
    <source>
        <dbReference type="RuleBase" id="RU000660"/>
    </source>
</evidence>
<dbReference type="GO" id="GO:0006412">
    <property type="term" value="P:translation"/>
    <property type="evidence" value="ECO:0007669"/>
    <property type="project" value="UniProtKB-UniRule"/>
</dbReference>
<evidence type="ECO:0000313" key="7">
    <source>
        <dbReference type="Proteomes" id="UP000177701"/>
    </source>
</evidence>
<accession>A0A1F5AHZ1</accession>
<keyword evidence="2 4" id="KW-0689">Ribosomal protein</keyword>
<gene>
    <name evidence="4" type="primary">rplQ</name>
    <name evidence="6" type="ORF">A2V47_08385</name>
</gene>
<protein>
    <recommendedName>
        <fullName evidence="4">Large ribosomal subunit protein bL17</fullName>
    </recommendedName>
</protein>
<dbReference type="EMBL" id="MEYH01000003">
    <property type="protein sequence ID" value="OGD17527.1"/>
    <property type="molecule type" value="Genomic_DNA"/>
</dbReference>
<comment type="subunit">
    <text evidence="4">Part of the 50S ribosomal subunit. Contacts protein L32.</text>
</comment>
<sequence>MRHKKLKGKLGLSSSHRSSLLANLSISLITHKKIETTFTKAKEVRKHVEKLITIAKENNLHAQREVQKVIRNKKASKVLFEEISPKYLERNGGYTRIVKTGFRKGDAASLAVIEFVE</sequence>
<dbReference type="PROSITE" id="PS01167">
    <property type="entry name" value="RIBOSOMAL_L17"/>
    <property type="match status" value="1"/>
</dbReference>
<dbReference type="Gene3D" id="3.90.1030.10">
    <property type="entry name" value="Ribosomal protein L17"/>
    <property type="match status" value="1"/>
</dbReference>
<dbReference type="GO" id="GO:0003735">
    <property type="term" value="F:structural constituent of ribosome"/>
    <property type="evidence" value="ECO:0007669"/>
    <property type="project" value="InterPro"/>
</dbReference>
<dbReference type="InterPro" id="IPR047859">
    <property type="entry name" value="Ribosomal_bL17_CS"/>
</dbReference>
<dbReference type="InterPro" id="IPR036373">
    <property type="entry name" value="Ribosomal_bL17_sf"/>
</dbReference>
<reference evidence="6 7" key="1">
    <citation type="journal article" date="2016" name="Nat. Commun.">
        <title>Thousands of microbial genomes shed light on interconnected biogeochemical processes in an aquifer system.</title>
        <authorList>
            <person name="Anantharaman K."/>
            <person name="Brown C.T."/>
            <person name="Hug L.A."/>
            <person name="Sharon I."/>
            <person name="Castelle C.J."/>
            <person name="Probst A.J."/>
            <person name="Thomas B.C."/>
            <person name="Singh A."/>
            <person name="Wilkins M.J."/>
            <person name="Karaoz U."/>
            <person name="Brodie E.L."/>
            <person name="Williams K.H."/>
            <person name="Hubbard S.S."/>
            <person name="Banfield J.F."/>
        </authorList>
    </citation>
    <scope>NUCLEOTIDE SEQUENCE [LARGE SCALE GENOMIC DNA]</scope>
</reference>
<proteinExistence type="inferred from homology"/>
<dbReference type="PANTHER" id="PTHR14413:SF16">
    <property type="entry name" value="LARGE RIBOSOMAL SUBUNIT PROTEIN BL17M"/>
    <property type="match status" value="1"/>
</dbReference>
<dbReference type="NCBIfam" id="TIGR00059">
    <property type="entry name" value="L17"/>
    <property type="match status" value="1"/>
</dbReference>
<dbReference type="InterPro" id="IPR000456">
    <property type="entry name" value="Ribosomal_bL17"/>
</dbReference>
<dbReference type="STRING" id="1797291.A2V47_08385"/>
<evidence type="ECO:0000313" key="6">
    <source>
        <dbReference type="EMBL" id="OGD17527.1"/>
    </source>
</evidence>
<comment type="caution">
    <text evidence="6">The sequence shown here is derived from an EMBL/GenBank/DDBJ whole genome shotgun (WGS) entry which is preliminary data.</text>
</comment>
<evidence type="ECO:0000256" key="1">
    <source>
        <dbReference type="ARBA" id="ARBA00008777"/>
    </source>
</evidence>
<dbReference type="Pfam" id="PF01196">
    <property type="entry name" value="Ribosomal_L17"/>
    <property type="match status" value="1"/>
</dbReference>
<dbReference type="Proteomes" id="UP000177701">
    <property type="component" value="Unassembled WGS sequence"/>
</dbReference>
<name>A0A1F5AHZ1_9BACT</name>
<dbReference type="GO" id="GO:0022625">
    <property type="term" value="C:cytosolic large ribosomal subunit"/>
    <property type="evidence" value="ECO:0007669"/>
    <property type="project" value="TreeGrafter"/>
</dbReference>
<dbReference type="PANTHER" id="PTHR14413">
    <property type="entry name" value="RIBOSOMAL PROTEIN L17"/>
    <property type="match status" value="1"/>
</dbReference>
<evidence type="ECO:0000256" key="4">
    <source>
        <dbReference type="HAMAP-Rule" id="MF_01368"/>
    </source>
</evidence>
<dbReference type="AlphaFoldDB" id="A0A1F5AHZ1"/>
<keyword evidence="3 4" id="KW-0687">Ribonucleoprotein</keyword>